<evidence type="ECO:0000313" key="2">
    <source>
        <dbReference type="EMBL" id="QJA62854.1"/>
    </source>
</evidence>
<name>A0A6H1ZW55_9ZZZZ</name>
<accession>A0A6H1ZW55</accession>
<protein>
    <recommendedName>
        <fullName evidence="4">DUF551 domain-containing protein</fullName>
    </recommendedName>
</protein>
<evidence type="ECO:0008006" key="4">
    <source>
        <dbReference type="Google" id="ProtNLM"/>
    </source>
</evidence>
<gene>
    <name evidence="3" type="ORF">MM415A00890_0022</name>
    <name evidence="2" type="ORF">MM415B00713_0024</name>
    <name evidence="1" type="ORF">TM448A02173_0001</name>
</gene>
<dbReference type="EMBL" id="MT144268">
    <property type="protein sequence ID" value="QJA51495.1"/>
    <property type="molecule type" value="Genomic_DNA"/>
</dbReference>
<proteinExistence type="predicted"/>
<evidence type="ECO:0000313" key="1">
    <source>
        <dbReference type="EMBL" id="QJA51495.1"/>
    </source>
</evidence>
<organism evidence="1">
    <name type="scientific">viral metagenome</name>
    <dbReference type="NCBI Taxonomy" id="1070528"/>
    <lineage>
        <taxon>unclassified sequences</taxon>
        <taxon>metagenomes</taxon>
        <taxon>organismal metagenomes</taxon>
    </lineage>
</organism>
<sequence length="55" mass="6656">MNLPSNSRDVLTWTRDSEGSECWLIDFYMDNCWFEATAWELEVLYWQELPPKPEL</sequence>
<dbReference type="AlphaFoldDB" id="A0A6H1ZW55"/>
<reference evidence="1" key="1">
    <citation type="submission" date="2020-03" db="EMBL/GenBank/DDBJ databases">
        <title>The deep terrestrial virosphere.</title>
        <authorList>
            <person name="Holmfeldt K."/>
            <person name="Nilsson E."/>
            <person name="Simone D."/>
            <person name="Lopez-Fernandez M."/>
            <person name="Wu X."/>
            <person name="de Brujin I."/>
            <person name="Lundin D."/>
            <person name="Andersson A."/>
            <person name="Bertilsson S."/>
            <person name="Dopson M."/>
        </authorList>
    </citation>
    <scope>NUCLEOTIDE SEQUENCE</scope>
    <source>
        <strain evidence="3">MM415A00890</strain>
        <strain evidence="2">MM415B00713</strain>
        <strain evidence="1">TM448A02173</strain>
    </source>
</reference>
<evidence type="ECO:0000313" key="3">
    <source>
        <dbReference type="EMBL" id="QJA79424.1"/>
    </source>
</evidence>
<dbReference type="EMBL" id="MT141483">
    <property type="protein sequence ID" value="QJA62854.1"/>
    <property type="molecule type" value="Genomic_DNA"/>
</dbReference>
<dbReference type="EMBL" id="MT142380">
    <property type="protein sequence ID" value="QJA79424.1"/>
    <property type="molecule type" value="Genomic_DNA"/>
</dbReference>